<dbReference type="PROSITE" id="PS00166">
    <property type="entry name" value="ENOYL_COA_HYDRATASE"/>
    <property type="match status" value="1"/>
</dbReference>
<keyword evidence="2 6" id="KW-0456">Lyase</keyword>
<dbReference type="InterPro" id="IPR014748">
    <property type="entry name" value="Enoyl-CoA_hydra_C"/>
</dbReference>
<dbReference type="AlphaFoldDB" id="A0A5Q2RJI5"/>
<gene>
    <name evidence="6" type="ORF">GH723_07860</name>
</gene>
<comment type="catalytic activity">
    <reaction evidence="4">
        <text>a 4-saturated-(3S)-3-hydroxyacyl-CoA = a (3E)-enoyl-CoA + H2O</text>
        <dbReference type="Rhea" id="RHEA:20724"/>
        <dbReference type="ChEBI" id="CHEBI:15377"/>
        <dbReference type="ChEBI" id="CHEBI:58521"/>
        <dbReference type="ChEBI" id="CHEBI:137480"/>
        <dbReference type="EC" id="4.2.1.17"/>
    </reaction>
</comment>
<accession>A0A5Q2RJI5</accession>
<dbReference type="GO" id="GO:0006635">
    <property type="term" value="P:fatty acid beta-oxidation"/>
    <property type="evidence" value="ECO:0007669"/>
    <property type="project" value="TreeGrafter"/>
</dbReference>
<dbReference type="CDD" id="cd06558">
    <property type="entry name" value="crotonase-like"/>
    <property type="match status" value="1"/>
</dbReference>
<evidence type="ECO:0000313" key="6">
    <source>
        <dbReference type="EMBL" id="QGG97028.1"/>
    </source>
</evidence>
<proteinExistence type="inferred from homology"/>
<dbReference type="InterPro" id="IPR001753">
    <property type="entry name" value="Enoyl-CoA_hydra/iso"/>
</dbReference>
<keyword evidence="7" id="KW-1185">Reference proteome</keyword>
<dbReference type="Gene3D" id="3.90.226.10">
    <property type="entry name" value="2-enoyl-CoA Hydratase, Chain A, domain 1"/>
    <property type="match status" value="1"/>
</dbReference>
<dbReference type="Gene3D" id="1.10.12.10">
    <property type="entry name" value="Lyase 2-enoyl-coa Hydratase, Chain A, domain 2"/>
    <property type="match status" value="1"/>
</dbReference>
<dbReference type="KEGG" id="atq:GH723_07860"/>
<dbReference type="Pfam" id="PF00378">
    <property type="entry name" value="ECH_1"/>
    <property type="match status" value="1"/>
</dbReference>
<dbReference type="PANTHER" id="PTHR11941:SF54">
    <property type="entry name" value="ENOYL-COA HYDRATASE, MITOCHONDRIAL"/>
    <property type="match status" value="1"/>
</dbReference>
<comment type="catalytic activity">
    <reaction evidence="3">
        <text>a (3S)-3-hydroxyacyl-CoA = a (2E)-enoyl-CoA + H2O</text>
        <dbReference type="Rhea" id="RHEA:16105"/>
        <dbReference type="ChEBI" id="CHEBI:15377"/>
        <dbReference type="ChEBI" id="CHEBI:57318"/>
        <dbReference type="ChEBI" id="CHEBI:58856"/>
        <dbReference type="EC" id="4.2.1.17"/>
    </reaction>
</comment>
<comment type="similarity">
    <text evidence="1 5">Belongs to the enoyl-CoA hydratase/isomerase family.</text>
</comment>
<evidence type="ECO:0000256" key="2">
    <source>
        <dbReference type="ARBA" id="ARBA00023239"/>
    </source>
</evidence>
<dbReference type="GO" id="GO:0018812">
    <property type="term" value="F:3-hydroxyacyl-CoA dehydratase activity"/>
    <property type="evidence" value="ECO:0007669"/>
    <property type="project" value="RHEA"/>
</dbReference>
<evidence type="ECO:0000256" key="1">
    <source>
        <dbReference type="ARBA" id="ARBA00005254"/>
    </source>
</evidence>
<evidence type="ECO:0000256" key="4">
    <source>
        <dbReference type="ARBA" id="ARBA00023717"/>
    </source>
</evidence>
<sequence>MLLCDVDDGVATVTFNNPEKRNALSSEIRHALPGLLHALAADDGVRVVVLTGAGDKAFVSGADISEFAEQRTSPEARAAFDRTFADAEQGWRALTKPVIARIRGFCMGGGLLTALKADIRIAADDARFGVPAARLGLGYSFDGIEALVGLIGPANVAEMLYSARRYTAAEAEHMGLVNRVVPVDRLDAEVDALARSICENAPLTVAACKVGIREAVRDASRRDLDRHRAMVEACFDSADYREGQAAFLAKRTPRFEGR</sequence>
<evidence type="ECO:0000256" key="5">
    <source>
        <dbReference type="RuleBase" id="RU003707"/>
    </source>
</evidence>
<dbReference type="NCBIfam" id="NF004781">
    <property type="entry name" value="PRK06127.1"/>
    <property type="match status" value="1"/>
</dbReference>
<organism evidence="6 7">
    <name type="scientific">Actinomarinicola tropica</name>
    <dbReference type="NCBI Taxonomy" id="2789776"/>
    <lineage>
        <taxon>Bacteria</taxon>
        <taxon>Bacillati</taxon>
        <taxon>Actinomycetota</taxon>
        <taxon>Acidimicrobiia</taxon>
        <taxon>Acidimicrobiales</taxon>
        <taxon>Iamiaceae</taxon>
        <taxon>Actinomarinicola</taxon>
    </lineage>
</organism>
<dbReference type="InterPro" id="IPR018376">
    <property type="entry name" value="Enoyl-CoA_hyd/isom_CS"/>
</dbReference>
<dbReference type="Proteomes" id="UP000334019">
    <property type="component" value="Chromosome"/>
</dbReference>
<evidence type="ECO:0000256" key="3">
    <source>
        <dbReference type="ARBA" id="ARBA00023709"/>
    </source>
</evidence>
<dbReference type="InterPro" id="IPR029045">
    <property type="entry name" value="ClpP/crotonase-like_dom_sf"/>
</dbReference>
<reference evidence="6 7" key="1">
    <citation type="submission" date="2019-11" db="EMBL/GenBank/DDBJ databases">
        <authorList>
            <person name="He Y."/>
        </authorList>
    </citation>
    <scope>NUCLEOTIDE SEQUENCE [LARGE SCALE GENOMIC DNA]</scope>
    <source>
        <strain evidence="6 7">SCSIO 58843</strain>
    </source>
</reference>
<dbReference type="SUPFAM" id="SSF52096">
    <property type="entry name" value="ClpP/crotonase"/>
    <property type="match status" value="1"/>
</dbReference>
<dbReference type="EMBL" id="CP045851">
    <property type="protein sequence ID" value="QGG97028.1"/>
    <property type="molecule type" value="Genomic_DNA"/>
</dbReference>
<dbReference type="PANTHER" id="PTHR11941">
    <property type="entry name" value="ENOYL-COA HYDRATASE-RELATED"/>
    <property type="match status" value="1"/>
</dbReference>
<protein>
    <submittedName>
        <fullName evidence="6">Enoyl-CoA hydratase</fullName>
        <ecNumber evidence="6">4.2.1.17</ecNumber>
    </submittedName>
</protein>
<evidence type="ECO:0000313" key="7">
    <source>
        <dbReference type="Proteomes" id="UP000334019"/>
    </source>
</evidence>
<name>A0A5Q2RJI5_9ACTN</name>
<dbReference type="EC" id="4.2.1.17" evidence="6"/>